<name>A0ABR7WDR4_9ACTN</name>
<comment type="caution">
    <text evidence="5">The sequence shown here is derived from an EMBL/GenBank/DDBJ whole genome shotgun (WGS) entry which is preliminary data.</text>
</comment>
<evidence type="ECO:0000256" key="1">
    <source>
        <dbReference type="ARBA" id="ARBA00007118"/>
    </source>
</evidence>
<keyword evidence="2" id="KW-0560">Oxidoreductase</keyword>
<evidence type="ECO:0000313" key="6">
    <source>
        <dbReference type="Proteomes" id="UP000602395"/>
    </source>
</evidence>
<dbReference type="RefSeq" id="WP_190267597.1">
    <property type="nucleotide sequence ID" value="NZ_BAABAD010000001.1"/>
</dbReference>
<feature type="domain" description="Nitroreductase" evidence="4">
    <location>
        <begin position="19"/>
        <end position="163"/>
    </location>
</feature>
<dbReference type="Pfam" id="PF00881">
    <property type="entry name" value="Nitroreductase"/>
    <property type="match status" value="1"/>
</dbReference>
<organism evidence="5 6">
    <name type="scientific">Gordonia hankookensis</name>
    <dbReference type="NCBI Taxonomy" id="589403"/>
    <lineage>
        <taxon>Bacteria</taxon>
        <taxon>Bacillati</taxon>
        <taxon>Actinomycetota</taxon>
        <taxon>Actinomycetes</taxon>
        <taxon>Mycobacteriales</taxon>
        <taxon>Gordoniaceae</taxon>
        <taxon>Gordonia</taxon>
    </lineage>
</organism>
<dbReference type="PANTHER" id="PTHR43673:SF10">
    <property type="entry name" value="NADH DEHYDROGENASE_NAD(P)H NITROREDUCTASE XCC3605-RELATED"/>
    <property type="match status" value="1"/>
</dbReference>
<evidence type="ECO:0000256" key="2">
    <source>
        <dbReference type="ARBA" id="ARBA00023002"/>
    </source>
</evidence>
<keyword evidence="6" id="KW-1185">Reference proteome</keyword>
<evidence type="ECO:0000259" key="4">
    <source>
        <dbReference type="Pfam" id="PF00881"/>
    </source>
</evidence>
<dbReference type="Gene3D" id="3.40.109.10">
    <property type="entry name" value="NADH Oxidase"/>
    <property type="match status" value="1"/>
</dbReference>
<proteinExistence type="inferred from homology"/>
<reference evidence="5 6" key="1">
    <citation type="submission" date="2020-09" db="EMBL/GenBank/DDBJ databases">
        <title>Novel species in genus Gordonia.</title>
        <authorList>
            <person name="Zhang G."/>
        </authorList>
    </citation>
    <scope>NUCLEOTIDE SEQUENCE [LARGE SCALE GENOMIC DNA]</scope>
    <source>
        <strain evidence="5 6">ON-33</strain>
    </source>
</reference>
<evidence type="ECO:0000313" key="5">
    <source>
        <dbReference type="EMBL" id="MBD1320921.1"/>
    </source>
</evidence>
<feature type="region of interest" description="Disordered" evidence="3">
    <location>
        <begin position="1"/>
        <end position="30"/>
    </location>
</feature>
<comment type="similarity">
    <text evidence="1">Belongs to the nitroreductase family.</text>
</comment>
<dbReference type="Proteomes" id="UP000602395">
    <property type="component" value="Unassembled WGS sequence"/>
</dbReference>
<dbReference type="PANTHER" id="PTHR43673">
    <property type="entry name" value="NAD(P)H NITROREDUCTASE YDGI-RELATED"/>
    <property type="match status" value="1"/>
</dbReference>
<evidence type="ECO:0000256" key="3">
    <source>
        <dbReference type="SAM" id="MobiDB-lite"/>
    </source>
</evidence>
<protein>
    <submittedName>
        <fullName evidence="5">Nitroreductase family protein</fullName>
    </submittedName>
</protein>
<dbReference type="EMBL" id="JACWMS010000003">
    <property type="protein sequence ID" value="MBD1320921.1"/>
    <property type="molecule type" value="Genomic_DNA"/>
</dbReference>
<accession>A0ABR7WDR4</accession>
<dbReference type="InterPro" id="IPR000415">
    <property type="entry name" value="Nitroreductase-like"/>
</dbReference>
<sequence length="200" mass="21900">MVTTCSPPDDPGELHPALTGRFSPQAFDPRSTMTERQVDLLLDAARLAPSAGNSQPWSFIAALRDDVVHRRLMPLLAPSSTRWAADASLLVVNLAHARVADSPEWQYSEFSQYDLGQAVAHMTMQALALGLAVRQFRAFDRDAIAREFEVPTHMDVTSMSAFGVAAHDIAGSLPGSRSRRTRRDVVWVRAESPDESTAEG</sequence>
<gene>
    <name evidence="5" type="ORF">IDF66_15150</name>
</gene>
<dbReference type="InterPro" id="IPR029479">
    <property type="entry name" value="Nitroreductase"/>
</dbReference>
<dbReference type="SUPFAM" id="SSF55469">
    <property type="entry name" value="FMN-dependent nitroreductase-like"/>
    <property type="match status" value="1"/>
</dbReference>